<feature type="domain" description="C2" evidence="3">
    <location>
        <begin position="115"/>
        <end position="238"/>
    </location>
</feature>
<evidence type="ECO:0000256" key="1">
    <source>
        <dbReference type="ARBA" id="ARBA00009048"/>
    </source>
</evidence>
<dbReference type="AlphaFoldDB" id="A0A1R2C5F1"/>
<name>A0A1R2C5F1_9CILI</name>
<dbReference type="InterPro" id="IPR002035">
    <property type="entry name" value="VWF_A"/>
</dbReference>
<keyword evidence="2" id="KW-0677">Repeat</keyword>
<dbReference type="InterPro" id="IPR000008">
    <property type="entry name" value="C2_dom"/>
</dbReference>
<dbReference type="InterPro" id="IPR010734">
    <property type="entry name" value="Copine_C"/>
</dbReference>
<dbReference type="SUPFAM" id="SSF49562">
    <property type="entry name" value="C2 domain (Calcium/lipid-binding domain, CaLB)"/>
    <property type="match status" value="2"/>
</dbReference>
<feature type="domain" description="C2" evidence="3">
    <location>
        <begin position="1"/>
        <end position="112"/>
    </location>
</feature>
<dbReference type="PANTHER" id="PTHR10857">
    <property type="entry name" value="COPINE"/>
    <property type="match status" value="1"/>
</dbReference>
<evidence type="ECO:0000313" key="5">
    <source>
        <dbReference type="Proteomes" id="UP000187209"/>
    </source>
</evidence>
<dbReference type="Pfam" id="PF07002">
    <property type="entry name" value="Copine"/>
    <property type="match status" value="1"/>
</dbReference>
<dbReference type="InterPro" id="IPR035892">
    <property type="entry name" value="C2_domain_sf"/>
</dbReference>
<sequence>MVESHLGTKVELFLCARDLSDKDVFSKSDPFCSVFMQTSSSGDYHEIGRTETKQNNLSPNWSTTIHVDFFFETRQNLRFSVMDYDQGGSEKLGEVFTTLGEIIGNKGQKMFDMTGRGKLIVRAEEVKHVNDILTFKMKGEHLDEKDWFGKSDPYLIIYRSLDNNTWTEVFKSEVIKNTVNPMWNQFVIPSQKLCNGDIKKPIKIECYDWDAIGSDEIIGTAIVDLEHLSQHGWRFQLQTPEKKLKGQNAGEIVVMDIIVKKVLSFLDYLRVGVQLNFSVAVDFTGSNGAYTSPSSLHHMNPQMPNQYEKAIWEIGSILEAYDTDKYFPIFGFGGVPHGERTANHCFPLTFDKSNPYVVGAQGLLDAYRKALPLVSLSGPTLFKNVIENVISVAKSQPPHVAYHVLLILTDGEIMDMSDTISQIVEASNLPMSIIIVGVGNADFSSMEKLDCDTGVLTNERGQTAARDIVQFVPFSKFNGNPTALAAEVLKEVPKQLTDFMMKINYAPPIPEAAPVESIYQQTNLVQNAPVIVENTPPVVSPPIEGYVMPQQEIPVVASYVQPEVVPKQNPPQGGGYDYIAPQ</sequence>
<dbReference type="SMART" id="SM00239">
    <property type="entry name" value="C2"/>
    <property type="match status" value="2"/>
</dbReference>
<dbReference type="EMBL" id="MPUH01000276">
    <property type="protein sequence ID" value="OMJ84217.1"/>
    <property type="molecule type" value="Genomic_DNA"/>
</dbReference>
<comment type="similarity">
    <text evidence="1">Belongs to the copine family.</text>
</comment>
<dbReference type="InterPro" id="IPR045052">
    <property type="entry name" value="Copine"/>
</dbReference>
<dbReference type="GO" id="GO:0005886">
    <property type="term" value="C:plasma membrane"/>
    <property type="evidence" value="ECO:0007669"/>
    <property type="project" value="TreeGrafter"/>
</dbReference>
<dbReference type="PROSITE" id="PS50004">
    <property type="entry name" value="C2"/>
    <property type="match status" value="2"/>
</dbReference>
<dbReference type="SMART" id="SM00327">
    <property type="entry name" value="VWA"/>
    <property type="match status" value="1"/>
</dbReference>
<protein>
    <recommendedName>
        <fullName evidence="3">C2 domain-containing protein</fullName>
    </recommendedName>
</protein>
<reference evidence="4 5" key="1">
    <citation type="submission" date="2016-11" db="EMBL/GenBank/DDBJ databases">
        <title>The macronuclear genome of Stentor coeruleus: a giant cell with tiny introns.</title>
        <authorList>
            <person name="Slabodnick M."/>
            <person name="Ruby J.G."/>
            <person name="Reiff S.B."/>
            <person name="Swart E.C."/>
            <person name="Gosai S."/>
            <person name="Prabakaran S."/>
            <person name="Witkowska E."/>
            <person name="Larue G.E."/>
            <person name="Fisher S."/>
            <person name="Freeman R.M."/>
            <person name="Gunawardena J."/>
            <person name="Chu W."/>
            <person name="Stover N.A."/>
            <person name="Gregory B.D."/>
            <person name="Nowacki M."/>
            <person name="Derisi J."/>
            <person name="Roy S.W."/>
            <person name="Marshall W.F."/>
            <person name="Sood P."/>
        </authorList>
    </citation>
    <scope>NUCLEOTIDE SEQUENCE [LARGE SCALE GENOMIC DNA]</scope>
    <source>
        <strain evidence="4">WM001</strain>
    </source>
</reference>
<dbReference type="OrthoDB" id="308084at2759"/>
<dbReference type="CDD" id="cd04048">
    <property type="entry name" value="C2A_Copine"/>
    <property type="match status" value="1"/>
</dbReference>
<dbReference type="InterPro" id="IPR037768">
    <property type="entry name" value="C2B_Copine"/>
</dbReference>
<dbReference type="Pfam" id="PF00168">
    <property type="entry name" value="C2"/>
    <property type="match status" value="2"/>
</dbReference>
<accession>A0A1R2C5F1</accession>
<evidence type="ECO:0000259" key="3">
    <source>
        <dbReference type="PROSITE" id="PS50004"/>
    </source>
</evidence>
<dbReference type="Gene3D" id="2.60.40.150">
    <property type="entry name" value="C2 domain"/>
    <property type="match status" value="2"/>
</dbReference>
<evidence type="ECO:0000256" key="2">
    <source>
        <dbReference type="ARBA" id="ARBA00022737"/>
    </source>
</evidence>
<keyword evidence="5" id="KW-1185">Reference proteome</keyword>
<gene>
    <name evidence="4" type="ORF">SteCoe_14704</name>
</gene>
<comment type="caution">
    <text evidence="4">The sequence shown here is derived from an EMBL/GenBank/DDBJ whole genome shotgun (WGS) entry which is preliminary data.</text>
</comment>
<dbReference type="CDD" id="cd04047">
    <property type="entry name" value="C2B_Copine"/>
    <property type="match status" value="1"/>
</dbReference>
<dbReference type="SUPFAM" id="SSF53300">
    <property type="entry name" value="vWA-like"/>
    <property type="match status" value="1"/>
</dbReference>
<proteinExistence type="inferred from homology"/>
<dbReference type="GO" id="GO:0071277">
    <property type="term" value="P:cellular response to calcium ion"/>
    <property type="evidence" value="ECO:0007669"/>
    <property type="project" value="TreeGrafter"/>
</dbReference>
<dbReference type="PANTHER" id="PTHR10857:SF106">
    <property type="entry name" value="C2 DOMAIN-CONTAINING PROTEIN"/>
    <property type="match status" value="1"/>
</dbReference>
<organism evidence="4 5">
    <name type="scientific">Stentor coeruleus</name>
    <dbReference type="NCBI Taxonomy" id="5963"/>
    <lineage>
        <taxon>Eukaryota</taxon>
        <taxon>Sar</taxon>
        <taxon>Alveolata</taxon>
        <taxon>Ciliophora</taxon>
        <taxon>Postciliodesmatophora</taxon>
        <taxon>Heterotrichea</taxon>
        <taxon>Heterotrichida</taxon>
        <taxon>Stentoridae</taxon>
        <taxon>Stentor</taxon>
    </lineage>
</organism>
<evidence type="ECO:0000313" key="4">
    <source>
        <dbReference type="EMBL" id="OMJ84217.1"/>
    </source>
</evidence>
<dbReference type="InterPro" id="IPR036465">
    <property type="entry name" value="vWFA_dom_sf"/>
</dbReference>
<dbReference type="GO" id="GO:0005544">
    <property type="term" value="F:calcium-dependent phospholipid binding"/>
    <property type="evidence" value="ECO:0007669"/>
    <property type="project" value="InterPro"/>
</dbReference>
<dbReference type="Proteomes" id="UP000187209">
    <property type="component" value="Unassembled WGS sequence"/>
</dbReference>